<dbReference type="InterPro" id="IPR009003">
    <property type="entry name" value="Peptidase_S1_PA"/>
</dbReference>
<dbReference type="RefSeq" id="WP_073309666.1">
    <property type="nucleotide sequence ID" value="NZ_FQZI01000002.1"/>
</dbReference>
<dbReference type="OrthoDB" id="1855925at2"/>
<dbReference type="Gene3D" id="2.40.10.10">
    <property type="entry name" value="Trypsin-like serine proteases"/>
    <property type="match status" value="2"/>
</dbReference>
<dbReference type="InterPro" id="IPR043504">
    <property type="entry name" value="Peptidase_S1_PA_chymotrypsin"/>
</dbReference>
<sequence length="320" mass="35222">MTTNKKDKPMLQDEVKNLKPIKAKRKIEFDEDGKQRIEAIGVKSLEKGARGLMEQTPFCPDHLDQDFNPKVDKAGAKTPIFIDRTTFMQPEGSRTIFGADNRTVYNSTAYPWGCVGRVETALGIGSGAMIGPRHILTCAHVIDFKSDGSTGWVKFSPMYYNGPNPTFGTANGIKTYYKYKVKGSDGINSTEAQYDYVVVVLDRNIGNQTGWFGAKAYTDSWDGLASWTHAGYPMDKTGAQRPTYQNNIALDGDALTTDAHEAIYHQGDIWPGQSGGPFWGYWSGTPYVVAVQSWQNASKNGASGGSDLLDLVNKARTEYP</sequence>
<accession>A0A1M6D7L8</accession>
<evidence type="ECO:0000313" key="2">
    <source>
        <dbReference type="EMBL" id="SHI69141.1"/>
    </source>
</evidence>
<keyword evidence="3" id="KW-1185">Reference proteome</keyword>
<organism evidence="2 3">
    <name type="scientific">Flavobacterium terrae</name>
    <dbReference type="NCBI Taxonomy" id="415425"/>
    <lineage>
        <taxon>Bacteria</taxon>
        <taxon>Pseudomonadati</taxon>
        <taxon>Bacteroidota</taxon>
        <taxon>Flavobacteriia</taxon>
        <taxon>Flavobacteriales</taxon>
        <taxon>Flavobacteriaceae</taxon>
        <taxon>Flavobacterium</taxon>
    </lineage>
</organism>
<dbReference type="STRING" id="415425.SAMN05444363_1289"/>
<name>A0A1M6D7L8_9FLAO</name>
<gene>
    <name evidence="2" type="ORF">SAMN05444363_1289</name>
</gene>
<protein>
    <submittedName>
        <fullName evidence="2">V8-like Glu-specific endopeptidase</fullName>
    </submittedName>
</protein>
<keyword evidence="1" id="KW-0732">Signal</keyword>
<proteinExistence type="predicted"/>
<dbReference type="AlphaFoldDB" id="A0A1M6D7L8"/>
<dbReference type="InterPro" id="IPR050966">
    <property type="entry name" value="Glutamyl_endopeptidase"/>
</dbReference>
<dbReference type="Proteomes" id="UP000184488">
    <property type="component" value="Unassembled WGS sequence"/>
</dbReference>
<dbReference type="PANTHER" id="PTHR15462">
    <property type="entry name" value="SERINE PROTEASE"/>
    <property type="match status" value="1"/>
</dbReference>
<evidence type="ECO:0000256" key="1">
    <source>
        <dbReference type="ARBA" id="ARBA00022729"/>
    </source>
</evidence>
<evidence type="ECO:0000313" key="3">
    <source>
        <dbReference type="Proteomes" id="UP000184488"/>
    </source>
</evidence>
<reference evidence="3" key="1">
    <citation type="submission" date="2016-11" db="EMBL/GenBank/DDBJ databases">
        <authorList>
            <person name="Varghese N."/>
            <person name="Submissions S."/>
        </authorList>
    </citation>
    <scope>NUCLEOTIDE SEQUENCE [LARGE SCALE GENOMIC DNA]</scope>
    <source>
        <strain evidence="3">DSM 18829</strain>
    </source>
</reference>
<dbReference type="PANTHER" id="PTHR15462:SF8">
    <property type="entry name" value="SERINE PROTEASE"/>
    <property type="match status" value="1"/>
</dbReference>
<dbReference type="SUPFAM" id="SSF50494">
    <property type="entry name" value="Trypsin-like serine proteases"/>
    <property type="match status" value="1"/>
</dbReference>
<dbReference type="EMBL" id="FQZI01000002">
    <property type="protein sequence ID" value="SHI69141.1"/>
    <property type="molecule type" value="Genomic_DNA"/>
</dbReference>